<organism evidence="2 3">
    <name type="scientific">Candidatus Lumbricidiphila eiseniae</name>
    <dbReference type="NCBI Taxonomy" id="1969409"/>
    <lineage>
        <taxon>Bacteria</taxon>
        <taxon>Bacillati</taxon>
        <taxon>Actinomycetota</taxon>
        <taxon>Actinomycetes</taxon>
        <taxon>Micrococcales</taxon>
        <taxon>Microbacteriaceae</taxon>
        <taxon>Candidatus Lumbricidiphila</taxon>
    </lineage>
</organism>
<evidence type="ECO:0000313" key="3">
    <source>
        <dbReference type="Proteomes" id="UP000219994"/>
    </source>
</evidence>
<comment type="caution">
    <text evidence="2">The sequence shown here is derived from an EMBL/GenBank/DDBJ whole genome shotgun (WGS) entry which is preliminary data.</text>
</comment>
<proteinExistence type="predicted"/>
<evidence type="ECO:0000256" key="1">
    <source>
        <dbReference type="SAM" id="Phobius"/>
    </source>
</evidence>
<evidence type="ECO:0000313" key="2">
    <source>
        <dbReference type="EMBL" id="PDQ34944.1"/>
    </source>
</evidence>
<dbReference type="Proteomes" id="UP000219994">
    <property type="component" value="Unassembled WGS sequence"/>
</dbReference>
<dbReference type="EMBL" id="NAEP01000043">
    <property type="protein sequence ID" value="PDQ34944.1"/>
    <property type="molecule type" value="Genomic_DNA"/>
</dbReference>
<keyword evidence="1" id="KW-1133">Transmembrane helix</keyword>
<dbReference type="AlphaFoldDB" id="A0A2A6FPZ0"/>
<feature type="transmembrane region" description="Helical" evidence="1">
    <location>
        <begin position="23"/>
        <end position="45"/>
    </location>
</feature>
<keyword evidence="1" id="KW-0812">Transmembrane</keyword>
<keyword evidence="1" id="KW-0472">Membrane</keyword>
<reference evidence="3" key="1">
    <citation type="submission" date="2017-03" db="EMBL/GenBank/DDBJ databases">
        <authorList>
            <person name="Lund M.B."/>
        </authorList>
    </citation>
    <scope>NUCLEOTIDE SEQUENCE [LARGE SCALE GENOMIC DNA]</scope>
</reference>
<feature type="non-terminal residue" evidence="2">
    <location>
        <position position="96"/>
    </location>
</feature>
<protein>
    <submittedName>
        <fullName evidence="2">Uncharacterized protein</fullName>
    </submittedName>
</protein>
<name>A0A2A6FPZ0_9MICO</name>
<accession>A0A2A6FPZ0</accession>
<gene>
    <name evidence="2" type="ORF">B5766_08590</name>
</gene>
<sequence>MEFCSVARERPDYVDASSGEGEGGLFVVLSFAAFPVVVGAGLGMVMGGRFGREVAGAQQSVAVVLGAVRVLADASGVFGDGCDACDVGEPVGGFEH</sequence>